<dbReference type="Proteomes" id="UP000251584">
    <property type="component" value="Unassembled WGS sequence"/>
</dbReference>
<reference evidence="1 2" key="1">
    <citation type="submission" date="2018-06" db="EMBL/GenBank/DDBJ databases">
        <authorList>
            <consortium name="Pathogen Informatics"/>
            <person name="Doyle S."/>
        </authorList>
    </citation>
    <scope>NUCLEOTIDE SEQUENCE [LARGE SCALE GENOMIC DNA]</scope>
    <source>
        <strain evidence="1 2">NCTC10786</strain>
    </source>
</reference>
<sequence>MPVRWEKQLAGMQPSTVFRPEDVDLIAQNYIHCSAHWNAVDLRQNGELQGGASACETISFVNRPDEDWLRTIYNMDGKKR</sequence>
<evidence type="ECO:0000313" key="2">
    <source>
        <dbReference type="Proteomes" id="UP000251584"/>
    </source>
</evidence>
<accession>A0A2X2VAI0</accession>
<organism evidence="1 2">
    <name type="scientific">Citrobacter koseri</name>
    <name type="common">Citrobacter diversus</name>
    <dbReference type="NCBI Taxonomy" id="545"/>
    <lineage>
        <taxon>Bacteria</taxon>
        <taxon>Pseudomonadati</taxon>
        <taxon>Pseudomonadota</taxon>
        <taxon>Gammaproteobacteria</taxon>
        <taxon>Enterobacterales</taxon>
        <taxon>Enterobacteriaceae</taxon>
        <taxon>Citrobacter</taxon>
    </lineage>
</organism>
<dbReference type="EMBL" id="UAVY01000001">
    <property type="protein sequence ID" value="SQB20785.1"/>
    <property type="molecule type" value="Genomic_DNA"/>
</dbReference>
<protein>
    <submittedName>
        <fullName evidence="1">Uncharacterized protein</fullName>
    </submittedName>
</protein>
<dbReference type="AlphaFoldDB" id="A0A2X2VAI0"/>
<name>A0A2X2VAI0_CITKO</name>
<proteinExistence type="predicted"/>
<evidence type="ECO:0000313" key="1">
    <source>
        <dbReference type="EMBL" id="SQB20785.1"/>
    </source>
</evidence>
<gene>
    <name evidence="1" type="ORF">NCTC10786_00266</name>
</gene>